<dbReference type="OrthoDB" id="10249419at2759"/>
<proteinExistence type="predicted"/>
<organism evidence="2 3">
    <name type="scientific">Tuber magnatum</name>
    <name type="common">white Piedmont truffle</name>
    <dbReference type="NCBI Taxonomy" id="42249"/>
    <lineage>
        <taxon>Eukaryota</taxon>
        <taxon>Fungi</taxon>
        <taxon>Dikarya</taxon>
        <taxon>Ascomycota</taxon>
        <taxon>Pezizomycotina</taxon>
        <taxon>Pezizomycetes</taxon>
        <taxon>Pezizales</taxon>
        <taxon>Tuberaceae</taxon>
        <taxon>Tuber</taxon>
    </lineage>
</organism>
<reference evidence="2 3" key="1">
    <citation type="submission" date="2018-03" db="EMBL/GenBank/DDBJ databases">
        <title>Genomes of Pezizomycetes fungi and the evolution of truffles.</title>
        <authorList>
            <person name="Murat C."/>
            <person name="Payen T."/>
            <person name="Noel B."/>
            <person name="Kuo A."/>
            <person name="Martin F.M."/>
        </authorList>
    </citation>
    <scope>NUCLEOTIDE SEQUENCE [LARGE SCALE GENOMIC DNA]</scope>
    <source>
        <strain evidence="2">091103-1</strain>
    </source>
</reference>
<gene>
    <name evidence="2" type="ORF">C7212DRAFT_330731</name>
</gene>
<dbReference type="SUPFAM" id="SSF54593">
    <property type="entry name" value="Glyoxalase/Bleomycin resistance protein/Dihydroxybiphenyl dioxygenase"/>
    <property type="match status" value="1"/>
</dbReference>
<dbReference type="PANTHER" id="PTHR35006">
    <property type="entry name" value="GLYOXALASE FAMILY PROTEIN (AFU_ORTHOLOGUE AFUA_5G14830)"/>
    <property type="match status" value="1"/>
</dbReference>
<protein>
    <recommendedName>
        <fullName evidence="1">Glyoxalase/fosfomycin resistance/dioxygenase domain-containing protein</fullName>
    </recommendedName>
</protein>
<evidence type="ECO:0000313" key="3">
    <source>
        <dbReference type="Proteomes" id="UP000246991"/>
    </source>
</evidence>
<accession>A0A317SIH5</accession>
<dbReference type="AlphaFoldDB" id="A0A317SIH5"/>
<feature type="domain" description="Glyoxalase/fosfomycin resistance/dioxygenase" evidence="1">
    <location>
        <begin position="29"/>
        <end position="88"/>
    </location>
</feature>
<sequence length="118" mass="12329">MAFPGVQSIGAKQRPSLWFQQLSPEDTRGVVTSLHLGIQAKDTATVDAFYEAAIAAGGVCNGPPGPRPQYTKNYYGAFVFDPDGNNLEAMLIDANCEAELQTKACAASGAEGCTASKA</sequence>
<dbReference type="Pfam" id="PF00903">
    <property type="entry name" value="Glyoxalase"/>
    <property type="match status" value="1"/>
</dbReference>
<dbReference type="Gene3D" id="3.10.180.10">
    <property type="entry name" value="2,3-Dihydroxybiphenyl 1,2-Dioxygenase, domain 1"/>
    <property type="match status" value="1"/>
</dbReference>
<dbReference type="Proteomes" id="UP000246991">
    <property type="component" value="Unassembled WGS sequence"/>
</dbReference>
<name>A0A317SIH5_9PEZI</name>
<comment type="caution">
    <text evidence="2">The sequence shown here is derived from an EMBL/GenBank/DDBJ whole genome shotgun (WGS) entry which is preliminary data.</text>
</comment>
<dbReference type="STRING" id="42249.A0A317SIH5"/>
<keyword evidence="3" id="KW-1185">Reference proteome</keyword>
<dbReference type="InterPro" id="IPR029068">
    <property type="entry name" value="Glyas_Bleomycin-R_OHBP_Dase"/>
</dbReference>
<dbReference type="PANTHER" id="PTHR35006:SF2">
    <property type="entry name" value="GLYOXALASE FAMILY PROTEIN (AFU_ORTHOLOGUE AFUA_5G14830)"/>
    <property type="match status" value="1"/>
</dbReference>
<evidence type="ECO:0000259" key="1">
    <source>
        <dbReference type="Pfam" id="PF00903"/>
    </source>
</evidence>
<evidence type="ECO:0000313" key="2">
    <source>
        <dbReference type="EMBL" id="PWW74153.1"/>
    </source>
</evidence>
<dbReference type="InterPro" id="IPR004360">
    <property type="entry name" value="Glyas_Fos-R_dOase_dom"/>
</dbReference>
<dbReference type="EMBL" id="PYWC01000066">
    <property type="protein sequence ID" value="PWW74153.1"/>
    <property type="molecule type" value="Genomic_DNA"/>
</dbReference>